<dbReference type="PATRIC" id="fig|1218567.3.peg.3795"/>
<sequence>MKNSDKTLFMKAFYLASDSPKLSYIEFRLKYYGICDDGFISARAE</sequence>
<protein>
    <submittedName>
        <fullName evidence="1">Uncharacterized protein</fullName>
    </submittedName>
</protein>
<comment type="caution">
    <text evidence="1">The sequence shown here is derived from an EMBL/GenBank/DDBJ whole genome shotgun (WGS) entry which is preliminary data.</text>
</comment>
<dbReference type="Proteomes" id="UP000011873">
    <property type="component" value="Unassembled WGS sequence"/>
</dbReference>
<dbReference type="EMBL" id="ANMU01000156">
    <property type="protein sequence ID" value="EMJ78410.1"/>
    <property type="molecule type" value="Genomic_DNA"/>
</dbReference>
<dbReference type="AlphaFoldDB" id="M6BX44"/>
<proteinExistence type="predicted"/>
<organism evidence="1 2">
    <name type="scientific">Leptospira borgpetersenii serovar Hardjo-bovis str. Sponselee</name>
    <dbReference type="NCBI Taxonomy" id="1303729"/>
    <lineage>
        <taxon>Bacteria</taxon>
        <taxon>Pseudomonadati</taxon>
        <taxon>Spirochaetota</taxon>
        <taxon>Spirochaetia</taxon>
        <taxon>Leptospirales</taxon>
        <taxon>Leptospiraceae</taxon>
        <taxon>Leptospira</taxon>
    </lineage>
</organism>
<evidence type="ECO:0000313" key="2">
    <source>
        <dbReference type="Proteomes" id="UP000011873"/>
    </source>
</evidence>
<evidence type="ECO:0000313" key="1">
    <source>
        <dbReference type="EMBL" id="EMJ78410.1"/>
    </source>
</evidence>
<name>M6BX44_LEPBO</name>
<gene>
    <name evidence="1" type="ORF">LEP1GSC016_0353</name>
</gene>
<reference evidence="1 2" key="1">
    <citation type="submission" date="2013-01" db="EMBL/GenBank/DDBJ databases">
        <authorList>
            <person name="Harkins D.M."/>
            <person name="Durkin A.S."/>
            <person name="Brinkac L.M."/>
            <person name="Haft D.H."/>
            <person name="Selengut J.D."/>
            <person name="Sanka R."/>
            <person name="DePew J."/>
            <person name="Purushe J."/>
            <person name="Galloway R.L."/>
            <person name="Vinetz J.M."/>
            <person name="Sutton G.G."/>
            <person name="Nierman W.C."/>
            <person name="Fouts D.E."/>
        </authorList>
    </citation>
    <scope>NUCLEOTIDE SEQUENCE [LARGE SCALE GENOMIC DNA]</scope>
    <source>
        <strain evidence="1 2">Sponselee CDC</strain>
    </source>
</reference>
<accession>M6BX44</accession>